<name>A0A383APD7_9ZZZZ</name>
<evidence type="ECO:0000259" key="5">
    <source>
        <dbReference type="Pfam" id="PF00580"/>
    </source>
</evidence>
<feature type="non-terminal residue" evidence="6">
    <location>
        <position position="216"/>
    </location>
</feature>
<organism evidence="6">
    <name type="scientific">marine metagenome</name>
    <dbReference type="NCBI Taxonomy" id="408172"/>
    <lineage>
        <taxon>unclassified sequences</taxon>
        <taxon>metagenomes</taxon>
        <taxon>ecological metagenomes</taxon>
    </lineage>
</organism>
<reference evidence="6" key="1">
    <citation type="submission" date="2018-05" db="EMBL/GenBank/DDBJ databases">
        <authorList>
            <person name="Lanie J.A."/>
            <person name="Ng W.-L."/>
            <person name="Kazmierczak K.M."/>
            <person name="Andrzejewski T.M."/>
            <person name="Davidsen T.M."/>
            <person name="Wayne K.J."/>
            <person name="Tettelin H."/>
            <person name="Glass J.I."/>
            <person name="Rusch D."/>
            <person name="Podicherti R."/>
            <person name="Tsui H.-C.T."/>
            <person name="Winkler M.E."/>
        </authorList>
    </citation>
    <scope>NUCLEOTIDE SEQUENCE</scope>
</reference>
<dbReference type="InterPro" id="IPR000212">
    <property type="entry name" value="DNA_helicase_UvrD/REP"/>
</dbReference>
<dbReference type="PANTHER" id="PTHR11070:SF23">
    <property type="entry name" value="RECBCD ENZYME SUBUNIT RECB"/>
    <property type="match status" value="1"/>
</dbReference>
<dbReference type="InterPro" id="IPR014016">
    <property type="entry name" value="UvrD-like_ATP-bd"/>
</dbReference>
<dbReference type="PANTHER" id="PTHR11070">
    <property type="entry name" value="UVRD / RECB / PCRA DNA HELICASE FAMILY MEMBER"/>
    <property type="match status" value="1"/>
</dbReference>
<keyword evidence="3" id="KW-0347">Helicase</keyword>
<keyword evidence="4" id="KW-0067">ATP-binding</keyword>
<evidence type="ECO:0000256" key="3">
    <source>
        <dbReference type="ARBA" id="ARBA00022806"/>
    </source>
</evidence>
<accession>A0A383APD7</accession>
<dbReference type="AlphaFoldDB" id="A0A383APD7"/>
<keyword evidence="1" id="KW-0547">Nucleotide-binding</keyword>
<dbReference type="Pfam" id="PF00580">
    <property type="entry name" value="UvrD-helicase"/>
    <property type="match status" value="1"/>
</dbReference>
<proteinExistence type="predicted"/>
<dbReference type="GO" id="GO:0003677">
    <property type="term" value="F:DNA binding"/>
    <property type="evidence" value="ECO:0007669"/>
    <property type="project" value="InterPro"/>
</dbReference>
<gene>
    <name evidence="6" type="ORF">METZ01_LOCUS462244</name>
</gene>
<dbReference type="GO" id="GO:0005829">
    <property type="term" value="C:cytosol"/>
    <property type="evidence" value="ECO:0007669"/>
    <property type="project" value="TreeGrafter"/>
</dbReference>
<keyword evidence="2" id="KW-0378">Hydrolase</keyword>
<evidence type="ECO:0000256" key="4">
    <source>
        <dbReference type="ARBA" id="ARBA00022840"/>
    </source>
</evidence>
<dbReference type="Gene3D" id="1.10.3170.10">
    <property type="entry name" value="Recbcd, chain B, domain 2"/>
    <property type="match status" value="1"/>
</dbReference>
<evidence type="ECO:0000256" key="2">
    <source>
        <dbReference type="ARBA" id="ARBA00022801"/>
    </source>
</evidence>
<dbReference type="EMBL" id="UINC01193665">
    <property type="protein sequence ID" value="SVE09390.1"/>
    <property type="molecule type" value="Genomic_DNA"/>
</dbReference>
<protein>
    <recommendedName>
        <fullName evidence="5">UvrD-like helicase ATP-binding domain-containing protein</fullName>
    </recommendedName>
</protein>
<dbReference type="Gene3D" id="3.40.50.300">
    <property type="entry name" value="P-loop containing nucleotide triphosphate hydrolases"/>
    <property type="match status" value="1"/>
</dbReference>
<dbReference type="GO" id="GO:0016787">
    <property type="term" value="F:hydrolase activity"/>
    <property type="evidence" value="ECO:0007669"/>
    <property type="project" value="UniProtKB-KW"/>
</dbReference>
<sequence>MNINNIKLKDGLSLIEASAGTGKSFTLSHIVIRSIFENNINPENILLLSFTNNTCKELSLKINERIDNFENYITNKTNNVDITLRNWCDNFIKNNPNRDKIIKNIKNVKDNINYLSITTFHGLCKKIIDDYSIELSTKLGSTLNNTIDDLYISVVNELWIEEYSQLKREIIKSIENKKISTKYNKKEINAINKKLFINLLREIDQENICKYNTQYN</sequence>
<dbReference type="GO" id="GO:0005524">
    <property type="term" value="F:ATP binding"/>
    <property type="evidence" value="ECO:0007669"/>
    <property type="project" value="UniProtKB-KW"/>
</dbReference>
<evidence type="ECO:0000313" key="6">
    <source>
        <dbReference type="EMBL" id="SVE09390.1"/>
    </source>
</evidence>
<evidence type="ECO:0000256" key="1">
    <source>
        <dbReference type="ARBA" id="ARBA00022741"/>
    </source>
</evidence>
<dbReference type="GO" id="GO:0000725">
    <property type="term" value="P:recombinational repair"/>
    <property type="evidence" value="ECO:0007669"/>
    <property type="project" value="TreeGrafter"/>
</dbReference>
<dbReference type="InterPro" id="IPR027417">
    <property type="entry name" value="P-loop_NTPase"/>
</dbReference>
<dbReference type="SUPFAM" id="SSF52540">
    <property type="entry name" value="P-loop containing nucleoside triphosphate hydrolases"/>
    <property type="match status" value="1"/>
</dbReference>
<feature type="domain" description="UvrD-like helicase ATP-binding" evidence="5">
    <location>
        <begin position="9"/>
        <end position="203"/>
    </location>
</feature>
<dbReference type="GO" id="GO:0009338">
    <property type="term" value="C:exodeoxyribonuclease V complex"/>
    <property type="evidence" value="ECO:0007669"/>
    <property type="project" value="TreeGrafter"/>
</dbReference>
<dbReference type="GO" id="GO:0043138">
    <property type="term" value="F:3'-5' DNA helicase activity"/>
    <property type="evidence" value="ECO:0007669"/>
    <property type="project" value="TreeGrafter"/>
</dbReference>